<dbReference type="HOGENOM" id="CLU_022017_6_2_9"/>
<evidence type="ECO:0000256" key="3">
    <source>
        <dbReference type="ARBA" id="ARBA00022989"/>
    </source>
</evidence>
<name>I4DBW1_DESAJ</name>
<dbReference type="PANTHER" id="PTHR43424:SF1">
    <property type="entry name" value="LOCUS PUTATIVE PROTEIN 1-RELATED"/>
    <property type="match status" value="1"/>
</dbReference>
<feature type="transmembrane region" description="Helical" evidence="5">
    <location>
        <begin position="46"/>
        <end position="66"/>
    </location>
</feature>
<protein>
    <submittedName>
        <fullName evidence="6">Membrane protein involved in the export of O-antigen and teichoic acid</fullName>
    </submittedName>
</protein>
<dbReference type="eggNOG" id="COG2244">
    <property type="taxonomic scope" value="Bacteria"/>
</dbReference>
<dbReference type="InterPro" id="IPR052556">
    <property type="entry name" value="PolySynth_Transporter"/>
</dbReference>
<evidence type="ECO:0000313" key="6">
    <source>
        <dbReference type="EMBL" id="AFM43285.1"/>
    </source>
</evidence>
<dbReference type="AlphaFoldDB" id="I4DBW1"/>
<dbReference type="RefSeq" id="WP_014829269.1">
    <property type="nucleotide sequence ID" value="NC_018068.1"/>
</dbReference>
<feature type="transmembrane region" description="Helical" evidence="5">
    <location>
        <begin position="352"/>
        <end position="371"/>
    </location>
</feature>
<proteinExistence type="predicted"/>
<feature type="transmembrane region" description="Helical" evidence="5">
    <location>
        <begin position="289"/>
        <end position="309"/>
    </location>
</feature>
<reference evidence="6 7" key="1">
    <citation type="journal article" date="2012" name="J. Bacteriol.">
        <title>Complete genome sequences of Desulfosporosinus orientis DSM765T, Desulfosporosinus youngiae DSM17734T, Desulfosporosinus meridiei DSM13257T, and Desulfosporosinus acidiphilus DSM22704T.</title>
        <authorList>
            <person name="Pester M."/>
            <person name="Brambilla E."/>
            <person name="Alazard D."/>
            <person name="Rattei T."/>
            <person name="Weinmaier T."/>
            <person name="Han J."/>
            <person name="Lucas S."/>
            <person name="Lapidus A."/>
            <person name="Cheng J.F."/>
            <person name="Goodwin L."/>
            <person name="Pitluck S."/>
            <person name="Peters L."/>
            <person name="Ovchinnikova G."/>
            <person name="Teshima H."/>
            <person name="Detter J.C."/>
            <person name="Han C.S."/>
            <person name="Tapia R."/>
            <person name="Land M.L."/>
            <person name="Hauser L."/>
            <person name="Kyrpides N.C."/>
            <person name="Ivanova N.N."/>
            <person name="Pagani I."/>
            <person name="Huntmann M."/>
            <person name="Wei C.L."/>
            <person name="Davenport K.W."/>
            <person name="Daligault H."/>
            <person name="Chain P.S."/>
            <person name="Chen A."/>
            <person name="Mavromatis K."/>
            <person name="Markowitz V."/>
            <person name="Szeto E."/>
            <person name="Mikhailova N."/>
            <person name="Pati A."/>
            <person name="Wagner M."/>
            <person name="Woyke T."/>
            <person name="Ollivier B."/>
            <person name="Klenk H.P."/>
            <person name="Spring S."/>
            <person name="Loy A."/>
        </authorList>
    </citation>
    <scope>NUCLEOTIDE SEQUENCE [LARGE SCALE GENOMIC DNA]</scope>
    <source>
        <strain evidence="7">DSM 22704 / JCM 16185 / SJ4</strain>
    </source>
</reference>
<feature type="transmembrane region" description="Helical" evidence="5">
    <location>
        <begin position="78"/>
        <end position="101"/>
    </location>
</feature>
<evidence type="ECO:0000256" key="2">
    <source>
        <dbReference type="ARBA" id="ARBA00022692"/>
    </source>
</evidence>
<dbReference type="InterPro" id="IPR002797">
    <property type="entry name" value="Polysacc_synth"/>
</dbReference>
<accession>I4DBW1</accession>
<feature type="transmembrane region" description="Helical" evidence="5">
    <location>
        <begin position="411"/>
        <end position="429"/>
    </location>
</feature>
<sequence>MELRLVLKNAAALSLASVLSKVITAVVAIAVARYLGPDIYGEYNSALAFVSTFILFVDFGLSNYMVQEGSRDESVLPLYLGNTLAFKTFTSLAIYGLMLVLMPANYSMTTRGMVIVFGVASALNALDSSVYNYFQAKQQMYYAAMYQFLSTFLIGVLTIIVVVLKGKVIMITFAQMAATLIISILLYFHLRRDIRLKFNGQQLLEMLKKGLPYGAAVIFLYVYFQIDMFMLSLMRPVREVGIYSASYRLIAVLLFIPGILTSVIYPILFQLGVESHDKHRETIEKIFKVLSAVGIPGSVLLFVLANPLLSWLYSHRYQESIPIMMILCWFFALECLSFSLGDVLTTTNRQWTRAWIQGGAAVLNVGINLYAIPHYGIYGASIATLITELYVFVMYYGVVRHQVYKVRIWRQLPMIVFASAVMALAAYFLRFLHPLLSGGIAGIIYLVILVGFDHDFQRIGGYVWRQARSFRRR</sequence>
<dbReference type="OrthoDB" id="9815702at2"/>
<dbReference type="KEGG" id="dai:Desaci_4442"/>
<feature type="transmembrane region" description="Helical" evidence="5">
    <location>
        <begin position="12"/>
        <end position="34"/>
    </location>
</feature>
<evidence type="ECO:0000313" key="7">
    <source>
        <dbReference type="Proteomes" id="UP000002892"/>
    </source>
</evidence>
<dbReference type="GO" id="GO:0016020">
    <property type="term" value="C:membrane"/>
    <property type="evidence" value="ECO:0007669"/>
    <property type="project" value="UniProtKB-SubCell"/>
</dbReference>
<feature type="transmembrane region" description="Helical" evidence="5">
    <location>
        <begin position="377"/>
        <end position="399"/>
    </location>
</feature>
<dbReference type="EMBL" id="CP003639">
    <property type="protein sequence ID" value="AFM43285.1"/>
    <property type="molecule type" value="Genomic_DNA"/>
</dbReference>
<keyword evidence="2 5" id="KW-0812">Transmembrane</keyword>
<feature type="transmembrane region" description="Helical" evidence="5">
    <location>
        <begin position="141"/>
        <end position="163"/>
    </location>
</feature>
<dbReference type="STRING" id="646529.Desaci_4442"/>
<organism evidence="6 7">
    <name type="scientific">Desulfosporosinus acidiphilus (strain DSM 22704 / JCM 16185 / SJ4)</name>
    <dbReference type="NCBI Taxonomy" id="646529"/>
    <lineage>
        <taxon>Bacteria</taxon>
        <taxon>Bacillati</taxon>
        <taxon>Bacillota</taxon>
        <taxon>Clostridia</taxon>
        <taxon>Eubacteriales</taxon>
        <taxon>Desulfitobacteriaceae</taxon>
        <taxon>Desulfosporosinus</taxon>
    </lineage>
</organism>
<keyword evidence="3 5" id="KW-1133">Transmembrane helix</keyword>
<feature type="transmembrane region" description="Helical" evidence="5">
    <location>
        <begin position="211"/>
        <end position="233"/>
    </location>
</feature>
<evidence type="ECO:0000256" key="5">
    <source>
        <dbReference type="SAM" id="Phobius"/>
    </source>
</evidence>
<keyword evidence="4 5" id="KW-0472">Membrane</keyword>
<feature type="transmembrane region" description="Helical" evidence="5">
    <location>
        <begin position="321"/>
        <end position="340"/>
    </location>
</feature>
<feature type="transmembrane region" description="Helical" evidence="5">
    <location>
        <begin position="245"/>
        <end position="268"/>
    </location>
</feature>
<feature type="transmembrane region" description="Helical" evidence="5">
    <location>
        <begin position="435"/>
        <end position="452"/>
    </location>
</feature>
<evidence type="ECO:0000256" key="4">
    <source>
        <dbReference type="ARBA" id="ARBA00023136"/>
    </source>
</evidence>
<feature type="transmembrane region" description="Helical" evidence="5">
    <location>
        <begin position="169"/>
        <end position="190"/>
    </location>
</feature>
<keyword evidence="7" id="KW-1185">Reference proteome</keyword>
<dbReference type="PANTHER" id="PTHR43424">
    <property type="entry name" value="LOCUS PUTATIVE PROTEIN 1-RELATED"/>
    <property type="match status" value="1"/>
</dbReference>
<feature type="transmembrane region" description="Helical" evidence="5">
    <location>
        <begin position="113"/>
        <end position="134"/>
    </location>
</feature>
<gene>
    <name evidence="6" type="ordered locus">Desaci_4442</name>
</gene>
<evidence type="ECO:0000256" key="1">
    <source>
        <dbReference type="ARBA" id="ARBA00004141"/>
    </source>
</evidence>
<dbReference type="Pfam" id="PF01943">
    <property type="entry name" value="Polysacc_synt"/>
    <property type="match status" value="1"/>
</dbReference>
<comment type="subcellular location">
    <subcellularLocation>
        <location evidence="1">Membrane</location>
        <topology evidence="1">Multi-pass membrane protein</topology>
    </subcellularLocation>
</comment>
<dbReference type="Proteomes" id="UP000002892">
    <property type="component" value="Chromosome"/>
</dbReference>
<dbReference type="CDD" id="cd13128">
    <property type="entry name" value="MATE_Wzx_like"/>
    <property type="match status" value="1"/>
</dbReference>